<sequence length="507" mass="55236">MGAEEYQGQTPLLPGLDSHPRLSDLSSNMVEEFLERRPVPVRWWARLFAWESRVLWLLSGASIVVCLFNYMLTFVSLMFTGHLSALELAGASIASVGIQGLAYGIMLGMASAVQTVCGQAYGAKKYAAMGIICQRAIILHLGAAVILTFLYWYSGPALRAMGQSEDIAETGQIFARGLIPQIYAFALSCPMQRFLQAQNIVNPLAYMAVGVFLLHVLLTWIVVYVLNYGLLGIALTLSLSWWLLVVLNGLYILLSPSCKETWTGLSIKAFKGIWPFLKLTIASAVMLCLEIWYNQGLVLISGLLPNPTISLDSISICMNYLNWDINVMLGLCAAASIRVSNELGAGHPKVTKFSVIVVNTNSILISIVFCAIVLIFRVGLSQLFTTDSEVIEAVSNLTPLLAISVFLNGIQPILSGVAIGSGWQAVVAYVNLACYYIIGLPIGCVLGFKTSLGVAGIWWGMITGVFLQTVTLIILTVRTNWNVEVEKATERLKKSSQEETLDLMAGV</sequence>
<dbReference type="EMBL" id="CM051394">
    <property type="protein sequence ID" value="KAJ4729622.1"/>
    <property type="molecule type" value="Genomic_DNA"/>
</dbReference>
<accession>A0ACC1Z150</accession>
<name>A0ACC1Z150_MELAZ</name>
<keyword evidence="2" id="KW-1185">Reference proteome</keyword>
<reference evidence="1 2" key="1">
    <citation type="journal article" date="2023" name="Science">
        <title>Complex scaffold remodeling in plant triterpene biosynthesis.</title>
        <authorList>
            <person name="De La Pena R."/>
            <person name="Hodgson H."/>
            <person name="Liu J.C."/>
            <person name="Stephenson M.J."/>
            <person name="Martin A.C."/>
            <person name="Owen C."/>
            <person name="Harkess A."/>
            <person name="Leebens-Mack J."/>
            <person name="Jimenez L.E."/>
            <person name="Osbourn A."/>
            <person name="Sattely E.S."/>
        </authorList>
    </citation>
    <scope>NUCLEOTIDE SEQUENCE [LARGE SCALE GENOMIC DNA]</scope>
    <source>
        <strain evidence="2">cv. JPN11</strain>
        <tissue evidence="1">Leaf</tissue>
    </source>
</reference>
<proteinExistence type="predicted"/>
<protein>
    <submittedName>
        <fullName evidence="1">Protein DETOXIFICATION</fullName>
    </submittedName>
</protein>
<comment type="caution">
    <text evidence="1">The sequence shown here is derived from an EMBL/GenBank/DDBJ whole genome shotgun (WGS) entry which is preliminary data.</text>
</comment>
<organism evidence="1 2">
    <name type="scientific">Melia azedarach</name>
    <name type="common">Chinaberry tree</name>
    <dbReference type="NCBI Taxonomy" id="155640"/>
    <lineage>
        <taxon>Eukaryota</taxon>
        <taxon>Viridiplantae</taxon>
        <taxon>Streptophyta</taxon>
        <taxon>Embryophyta</taxon>
        <taxon>Tracheophyta</taxon>
        <taxon>Spermatophyta</taxon>
        <taxon>Magnoliopsida</taxon>
        <taxon>eudicotyledons</taxon>
        <taxon>Gunneridae</taxon>
        <taxon>Pentapetalae</taxon>
        <taxon>rosids</taxon>
        <taxon>malvids</taxon>
        <taxon>Sapindales</taxon>
        <taxon>Meliaceae</taxon>
        <taxon>Melia</taxon>
    </lineage>
</organism>
<dbReference type="Proteomes" id="UP001164539">
    <property type="component" value="Chromosome 1"/>
</dbReference>
<gene>
    <name evidence="1" type="ORF">OWV82_002370</name>
</gene>
<evidence type="ECO:0000313" key="1">
    <source>
        <dbReference type="EMBL" id="KAJ4729622.1"/>
    </source>
</evidence>
<evidence type="ECO:0000313" key="2">
    <source>
        <dbReference type="Proteomes" id="UP001164539"/>
    </source>
</evidence>